<dbReference type="GO" id="GO:0015379">
    <property type="term" value="F:potassium:chloride symporter activity"/>
    <property type="evidence" value="ECO:0007669"/>
    <property type="project" value="InterPro"/>
</dbReference>
<proteinExistence type="predicted"/>
<keyword evidence="4" id="KW-0633">Potassium transport</keyword>
<organism evidence="11">
    <name type="scientific">Thermodesulforhabdus norvegica</name>
    <dbReference type="NCBI Taxonomy" id="39841"/>
    <lineage>
        <taxon>Bacteria</taxon>
        <taxon>Pseudomonadati</taxon>
        <taxon>Thermodesulfobacteriota</taxon>
        <taxon>Syntrophobacteria</taxon>
        <taxon>Syntrophobacterales</taxon>
        <taxon>Thermodesulforhabdaceae</taxon>
        <taxon>Thermodesulforhabdus</taxon>
    </lineage>
</organism>
<evidence type="ECO:0008006" key="12">
    <source>
        <dbReference type="Google" id="ProtNLM"/>
    </source>
</evidence>
<dbReference type="InterPro" id="IPR004772">
    <property type="entry name" value="TrkH"/>
</dbReference>
<dbReference type="Proteomes" id="UP000886355">
    <property type="component" value="Unassembled WGS sequence"/>
</dbReference>
<comment type="subcellular location">
    <subcellularLocation>
        <location evidence="1">Cell membrane</location>
        <topology evidence="1">Multi-pass membrane protein</topology>
    </subcellularLocation>
</comment>
<dbReference type="EMBL" id="DQZW01000133">
    <property type="protein sequence ID" value="HDL89821.1"/>
    <property type="molecule type" value="Genomic_DNA"/>
</dbReference>
<keyword evidence="6" id="KW-0630">Potassium</keyword>
<feature type="transmembrane region" description="Helical" evidence="10">
    <location>
        <begin position="299"/>
        <end position="316"/>
    </location>
</feature>
<reference evidence="11" key="1">
    <citation type="journal article" date="2020" name="mSystems">
        <title>Genome- and Community-Level Interaction Insights into Carbon Utilization and Element Cycling Functions of Hydrothermarchaeota in Hydrothermal Sediment.</title>
        <authorList>
            <person name="Zhou Z."/>
            <person name="Liu Y."/>
            <person name="Xu W."/>
            <person name="Pan J."/>
            <person name="Luo Z.H."/>
            <person name="Li M."/>
        </authorList>
    </citation>
    <scope>NUCLEOTIDE SEQUENCE [LARGE SCALE GENOMIC DNA]</scope>
    <source>
        <strain evidence="11">HyVt-19</strain>
    </source>
</reference>
<feature type="transmembrane region" description="Helical" evidence="10">
    <location>
        <begin position="233"/>
        <end position="257"/>
    </location>
</feature>
<keyword evidence="8" id="KW-0406">Ion transport</keyword>
<sequence length="462" mass="50528">MGPNHKHALSPWLIPILSFATLIAVGTAMLMILPLREAHNSHLHMSFIDALFMATSAACVTGLSVMNIGKELTLSGQIVILVLIQLGGLGIMTFSTGLLLLLGRSISFRSRFILQDTFTYSPRSDFLSLLRRIIFFTLTIEAAGALLLFTRFKKVSPSWGTALYQAIFHSVSAFCNAGFSLFSESITGFRSDTIVVFTMCTLIITGGLGFLVLHELYSSTKMHRNLRRLWNGLSLHTRAVIFTTSILLLTGTLLFVLSEWNVTMKSFSLYERFLAAIFQSTTTRTAGFNTLDFSSMNNITLFGTMILMFIGASPGSTGGGIKTTTFTTLVALGWCRLRGLEAPSLFKRTIDEESIGKAMAVFVLATIVIVSGTALLLVAELGYKPYSETQGLFIKYLFEAISAFGTVGLSMGVTPTLSTWGKLVVTMLMFVGRLGPLTMAMAIRPSPTRAQYKYAEEKIMVG</sequence>
<feature type="transmembrane region" description="Helical" evidence="10">
    <location>
        <begin position="12"/>
        <end position="35"/>
    </location>
</feature>
<gene>
    <name evidence="11" type="ORF">ENG14_02830</name>
</gene>
<evidence type="ECO:0000256" key="10">
    <source>
        <dbReference type="SAM" id="Phobius"/>
    </source>
</evidence>
<keyword evidence="5 10" id="KW-0812">Transmembrane</keyword>
<dbReference type="GO" id="GO:0005886">
    <property type="term" value="C:plasma membrane"/>
    <property type="evidence" value="ECO:0007669"/>
    <property type="project" value="UniProtKB-SubCell"/>
</dbReference>
<evidence type="ECO:0000256" key="9">
    <source>
        <dbReference type="ARBA" id="ARBA00023136"/>
    </source>
</evidence>
<feature type="transmembrane region" description="Helical" evidence="10">
    <location>
        <begin position="47"/>
        <end position="66"/>
    </location>
</feature>
<evidence type="ECO:0000313" key="11">
    <source>
        <dbReference type="EMBL" id="HDL89821.1"/>
    </source>
</evidence>
<evidence type="ECO:0000256" key="5">
    <source>
        <dbReference type="ARBA" id="ARBA00022692"/>
    </source>
</evidence>
<evidence type="ECO:0000256" key="2">
    <source>
        <dbReference type="ARBA" id="ARBA00022448"/>
    </source>
</evidence>
<dbReference type="PANTHER" id="PTHR32024:SF1">
    <property type="entry name" value="KTR SYSTEM POTASSIUM UPTAKE PROTEIN B"/>
    <property type="match status" value="1"/>
</dbReference>
<dbReference type="InterPro" id="IPR003445">
    <property type="entry name" value="Cat_transpt"/>
</dbReference>
<evidence type="ECO:0000256" key="4">
    <source>
        <dbReference type="ARBA" id="ARBA00022538"/>
    </source>
</evidence>
<name>A0A7C1B182_9BACT</name>
<feature type="transmembrane region" description="Helical" evidence="10">
    <location>
        <begin position="194"/>
        <end position="213"/>
    </location>
</feature>
<dbReference type="AlphaFoldDB" id="A0A7C1B182"/>
<feature type="transmembrane region" description="Helical" evidence="10">
    <location>
        <begin position="133"/>
        <end position="150"/>
    </location>
</feature>
<feature type="transmembrane region" description="Helical" evidence="10">
    <location>
        <begin position="358"/>
        <end position="381"/>
    </location>
</feature>
<comment type="caution">
    <text evidence="11">The sequence shown here is derived from an EMBL/GenBank/DDBJ whole genome shotgun (WGS) entry which is preliminary data.</text>
</comment>
<protein>
    <recommendedName>
        <fullName evidence="12">Trk system potassium uptake protein TrkH</fullName>
    </recommendedName>
</protein>
<keyword evidence="7 10" id="KW-1133">Transmembrane helix</keyword>
<dbReference type="Pfam" id="PF02386">
    <property type="entry name" value="TrkH"/>
    <property type="match status" value="1"/>
</dbReference>
<evidence type="ECO:0000256" key="3">
    <source>
        <dbReference type="ARBA" id="ARBA00022475"/>
    </source>
</evidence>
<evidence type="ECO:0000256" key="6">
    <source>
        <dbReference type="ARBA" id="ARBA00022958"/>
    </source>
</evidence>
<dbReference type="NCBIfam" id="TIGR00933">
    <property type="entry name" value="2a38"/>
    <property type="match status" value="1"/>
</dbReference>
<feature type="transmembrane region" description="Helical" evidence="10">
    <location>
        <begin position="78"/>
        <end position="102"/>
    </location>
</feature>
<evidence type="ECO:0000256" key="1">
    <source>
        <dbReference type="ARBA" id="ARBA00004651"/>
    </source>
</evidence>
<evidence type="ECO:0000256" key="7">
    <source>
        <dbReference type="ARBA" id="ARBA00022989"/>
    </source>
</evidence>
<dbReference type="PANTHER" id="PTHR32024">
    <property type="entry name" value="TRK SYSTEM POTASSIUM UPTAKE PROTEIN TRKG-RELATED"/>
    <property type="match status" value="1"/>
</dbReference>
<evidence type="ECO:0000256" key="8">
    <source>
        <dbReference type="ARBA" id="ARBA00023065"/>
    </source>
</evidence>
<feature type="transmembrane region" description="Helical" evidence="10">
    <location>
        <begin position="423"/>
        <end position="443"/>
    </location>
</feature>
<keyword evidence="3" id="KW-1003">Cell membrane</keyword>
<keyword evidence="2" id="KW-0813">Transport</keyword>
<feature type="transmembrane region" description="Helical" evidence="10">
    <location>
        <begin position="162"/>
        <end position="182"/>
    </location>
</feature>
<keyword evidence="9 10" id="KW-0472">Membrane</keyword>
<feature type="transmembrane region" description="Helical" evidence="10">
    <location>
        <begin position="393"/>
        <end position="411"/>
    </location>
</feature>
<accession>A0A7C1B182</accession>